<organism evidence="5 6">
    <name type="scientific">Franconibacter pulveris</name>
    <dbReference type="NCBI Taxonomy" id="435910"/>
    <lineage>
        <taxon>Bacteria</taxon>
        <taxon>Pseudomonadati</taxon>
        <taxon>Pseudomonadota</taxon>
        <taxon>Gammaproteobacteria</taxon>
        <taxon>Enterobacterales</taxon>
        <taxon>Enterobacteriaceae</taxon>
        <taxon>Franconibacter</taxon>
    </lineage>
</organism>
<evidence type="ECO:0000256" key="2">
    <source>
        <dbReference type="ARBA" id="ARBA00023125"/>
    </source>
</evidence>
<accession>A0A0J8VLN8</accession>
<dbReference type="InterPro" id="IPR039418">
    <property type="entry name" value="LexA-like"/>
</dbReference>
<dbReference type="Pfam" id="PF00717">
    <property type="entry name" value="Peptidase_S24"/>
    <property type="match status" value="1"/>
</dbReference>
<dbReference type="SMART" id="SM00530">
    <property type="entry name" value="HTH_XRE"/>
    <property type="match status" value="1"/>
</dbReference>
<reference evidence="5 6" key="1">
    <citation type="submission" date="2015-06" db="EMBL/GenBank/DDBJ databases">
        <title>Genome sequencing of Cronobacter sp. strain DJ34 isolated from petroleum contaminated sludge of Duliajan Oil Fields, Assam, India.</title>
        <authorList>
            <person name="Pal S."/>
            <person name="Banerjee T.D."/>
            <person name="Roy A."/>
            <person name="Sar P."/>
            <person name="Kazy S.K."/>
        </authorList>
    </citation>
    <scope>NUCLEOTIDE SEQUENCE [LARGE SCALE GENOMIC DNA]</scope>
    <source>
        <strain evidence="5 6">DJ34</strain>
    </source>
</reference>
<dbReference type="RefSeq" id="WP_048888297.1">
    <property type="nucleotide sequence ID" value="NZ_LFEJ01000018.1"/>
</dbReference>
<keyword evidence="2 5" id="KW-0238">DNA-binding</keyword>
<gene>
    <name evidence="5" type="ORF">ACH50_14655</name>
</gene>
<dbReference type="EMBL" id="LFEJ01000018">
    <property type="protein sequence ID" value="KMV33942.1"/>
    <property type="molecule type" value="Genomic_DNA"/>
</dbReference>
<evidence type="ECO:0000256" key="3">
    <source>
        <dbReference type="ARBA" id="ARBA00023163"/>
    </source>
</evidence>
<dbReference type="Gene3D" id="2.10.109.10">
    <property type="entry name" value="Umud Fragment, subunit A"/>
    <property type="match status" value="1"/>
</dbReference>
<dbReference type="PANTHER" id="PTHR40661:SF3">
    <property type="entry name" value="FELS-1 PROPHAGE TRANSCRIPTIONAL REGULATOR"/>
    <property type="match status" value="1"/>
</dbReference>
<dbReference type="GO" id="GO:0003677">
    <property type="term" value="F:DNA binding"/>
    <property type="evidence" value="ECO:0007669"/>
    <property type="project" value="UniProtKB-KW"/>
</dbReference>
<evidence type="ECO:0000256" key="1">
    <source>
        <dbReference type="ARBA" id="ARBA00023015"/>
    </source>
</evidence>
<dbReference type="PANTHER" id="PTHR40661">
    <property type="match status" value="1"/>
</dbReference>
<name>A0A0J8VLN8_9ENTR</name>
<dbReference type="Gene3D" id="1.10.260.40">
    <property type="entry name" value="lambda repressor-like DNA-binding domains"/>
    <property type="match status" value="1"/>
</dbReference>
<feature type="domain" description="HTH cro/C1-type" evidence="4">
    <location>
        <begin position="8"/>
        <end position="62"/>
    </location>
</feature>
<dbReference type="AlphaFoldDB" id="A0A0J8VLN8"/>
<evidence type="ECO:0000313" key="5">
    <source>
        <dbReference type="EMBL" id="KMV33942.1"/>
    </source>
</evidence>
<dbReference type="SUPFAM" id="SSF51306">
    <property type="entry name" value="LexA/Signal peptidase"/>
    <property type="match status" value="1"/>
</dbReference>
<dbReference type="InterPro" id="IPR036286">
    <property type="entry name" value="LexA/Signal_pep-like_sf"/>
</dbReference>
<dbReference type="SUPFAM" id="SSF47413">
    <property type="entry name" value="lambda repressor-like DNA-binding domains"/>
    <property type="match status" value="1"/>
</dbReference>
<comment type="caution">
    <text evidence="5">The sequence shown here is derived from an EMBL/GenBank/DDBJ whole genome shotgun (WGS) entry which is preliminary data.</text>
</comment>
<dbReference type="Proteomes" id="UP000037315">
    <property type="component" value="Unassembled WGS sequence"/>
</dbReference>
<dbReference type="OrthoDB" id="9791537at2"/>
<dbReference type="CDD" id="cd06529">
    <property type="entry name" value="S24_LexA-like"/>
    <property type="match status" value="1"/>
</dbReference>
<sequence>MGTLGTRLKELRKQRKLTQGQLGKALGVSDVTVGYWERDLNVPGGKSLTKLAQYLGVSEGFLLYGREDEANVGPAPVAAQQIPIISYVQAGAWSAECDARNLDGTVDYILTSEFHSRCTFALKVKGKSMEPDFVEGDVIIVDPELRPGPGDYVVAKNGGDEATFKKYRARGVSESGEEIFELVPLNEDYAVRNSAKEKIHIIGVVVEHRRMMRRK</sequence>
<dbReference type="PATRIC" id="fig|1656095.3.peg.833"/>
<dbReference type="Pfam" id="PF01381">
    <property type="entry name" value="HTH_3"/>
    <property type="match status" value="1"/>
</dbReference>
<keyword evidence="6" id="KW-1185">Reference proteome</keyword>
<dbReference type="PROSITE" id="PS50943">
    <property type="entry name" value="HTH_CROC1"/>
    <property type="match status" value="1"/>
</dbReference>
<dbReference type="InterPro" id="IPR015927">
    <property type="entry name" value="Peptidase_S24_S26A/B/C"/>
</dbReference>
<proteinExistence type="predicted"/>
<dbReference type="InterPro" id="IPR001387">
    <property type="entry name" value="Cro/C1-type_HTH"/>
</dbReference>
<dbReference type="CDD" id="cd00093">
    <property type="entry name" value="HTH_XRE"/>
    <property type="match status" value="1"/>
</dbReference>
<evidence type="ECO:0000259" key="4">
    <source>
        <dbReference type="PROSITE" id="PS50943"/>
    </source>
</evidence>
<keyword evidence="3" id="KW-0804">Transcription</keyword>
<dbReference type="InterPro" id="IPR010982">
    <property type="entry name" value="Lambda_DNA-bd_dom_sf"/>
</dbReference>
<evidence type="ECO:0000313" key="6">
    <source>
        <dbReference type="Proteomes" id="UP000037315"/>
    </source>
</evidence>
<keyword evidence="1" id="KW-0805">Transcription regulation</keyword>
<protein>
    <submittedName>
        <fullName evidence="5">DNA-binding protein</fullName>
    </submittedName>
</protein>